<dbReference type="Pfam" id="PF00245">
    <property type="entry name" value="Alk_phosphatase"/>
    <property type="match status" value="1"/>
</dbReference>
<dbReference type="EC" id="3.1.3.1" evidence="1"/>
<sequence length="73" mass="7912">MDNYFIAQTVNGRISVDVDGRPVGAIGEALKSQGYKIGLVVTTSVFHANPAVWYSHANNRGSQDSIAKQMVLF</sequence>
<evidence type="ECO:0000313" key="4">
    <source>
        <dbReference type="Proteomes" id="UP001152885"/>
    </source>
</evidence>
<dbReference type="InterPro" id="IPR001952">
    <property type="entry name" value="Alkaline_phosphatase"/>
</dbReference>
<evidence type="ECO:0000313" key="3">
    <source>
        <dbReference type="EMBL" id="CAI5756929.1"/>
    </source>
</evidence>
<dbReference type="GO" id="GO:0004035">
    <property type="term" value="F:alkaline phosphatase activity"/>
    <property type="evidence" value="ECO:0007669"/>
    <property type="project" value="UniProtKB-EC"/>
</dbReference>
<protein>
    <recommendedName>
        <fullName evidence="1">alkaline phosphatase</fullName>
        <ecNumber evidence="1">3.1.3.1</ecNumber>
    </recommendedName>
</protein>
<evidence type="ECO:0000256" key="1">
    <source>
        <dbReference type="ARBA" id="ARBA00012647"/>
    </source>
</evidence>
<feature type="binding site" evidence="2">
    <location>
        <position position="47"/>
    </location>
    <ligand>
        <name>Mg(2+)</name>
        <dbReference type="ChEBI" id="CHEBI:18420"/>
    </ligand>
</feature>
<dbReference type="GO" id="GO:0019637">
    <property type="term" value="P:organophosphate metabolic process"/>
    <property type="evidence" value="ECO:0007669"/>
    <property type="project" value="UniProtKB-ARBA"/>
</dbReference>
<dbReference type="InterPro" id="IPR017850">
    <property type="entry name" value="Alkaline_phosphatase_core_sf"/>
</dbReference>
<dbReference type="SUPFAM" id="SSF53649">
    <property type="entry name" value="Alkaline phosphatase-like"/>
    <property type="match status" value="1"/>
</dbReference>
<dbReference type="EMBL" id="CANTUO010000001">
    <property type="protein sequence ID" value="CAI5756929.1"/>
    <property type="molecule type" value="Genomic_DNA"/>
</dbReference>
<keyword evidence="4" id="KW-1185">Reference proteome</keyword>
<proteinExistence type="predicted"/>
<dbReference type="GO" id="GO:0046872">
    <property type="term" value="F:metal ion binding"/>
    <property type="evidence" value="ECO:0007669"/>
    <property type="project" value="UniProtKB-KW"/>
</dbReference>
<comment type="caution">
    <text evidence="3">The sequence shown here is derived from an EMBL/GenBank/DDBJ whole genome shotgun (WGS) entry which is preliminary data.</text>
</comment>
<accession>A0A9W4TU42</accession>
<dbReference type="OrthoDB" id="7392499at2759"/>
<dbReference type="AlphaFoldDB" id="A0A9W4TU42"/>
<keyword evidence="2" id="KW-0479">Metal-binding</keyword>
<dbReference type="Gene3D" id="3.40.720.10">
    <property type="entry name" value="Alkaline Phosphatase, subunit A"/>
    <property type="match status" value="1"/>
</dbReference>
<reference evidence="3" key="1">
    <citation type="submission" date="2022-12" db="EMBL/GenBank/DDBJ databases">
        <authorList>
            <person name="Brejova B."/>
        </authorList>
    </citation>
    <scope>NUCLEOTIDE SEQUENCE</scope>
</reference>
<comment type="cofactor">
    <cofactor evidence="2">
        <name>Mg(2+)</name>
        <dbReference type="ChEBI" id="CHEBI:18420"/>
    </cofactor>
    <text evidence="2">Binds 1 Mg(2+) ion.</text>
</comment>
<gene>
    <name evidence="3" type="ORF">CANVERA_P1446</name>
</gene>
<keyword evidence="2" id="KW-0460">Magnesium</keyword>
<dbReference type="Proteomes" id="UP001152885">
    <property type="component" value="Unassembled WGS sequence"/>
</dbReference>
<name>A0A9W4TU42_9ASCO</name>
<organism evidence="3 4">
    <name type="scientific">Candida verbasci</name>
    <dbReference type="NCBI Taxonomy" id="1227364"/>
    <lineage>
        <taxon>Eukaryota</taxon>
        <taxon>Fungi</taxon>
        <taxon>Dikarya</taxon>
        <taxon>Ascomycota</taxon>
        <taxon>Saccharomycotina</taxon>
        <taxon>Pichiomycetes</taxon>
        <taxon>Debaryomycetaceae</taxon>
        <taxon>Candida/Lodderomyces clade</taxon>
        <taxon>Candida</taxon>
    </lineage>
</organism>
<evidence type="ECO:0000256" key="2">
    <source>
        <dbReference type="PIRSR" id="PIRSR601952-2"/>
    </source>
</evidence>